<dbReference type="InterPro" id="IPR053168">
    <property type="entry name" value="Glutamic_endopeptidase"/>
</dbReference>
<dbReference type="InterPro" id="IPR004314">
    <property type="entry name" value="Neprosin"/>
</dbReference>
<protein>
    <recommendedName>
        <fullName evidence="1">Neprosin PEP catalytic domain-containing protein</fullName>
    </recommendedName>
</protein>
<name>A0A6V7NNH8_ANACO</name>
<evidence type="ECO:0000259" key="1">
    <source>
        <dbReference type="PROSITE" id="PS52045"/>
    </source>
</evidence>
<organism evidence="2">
    <name type="scientific">Ananas comosus var. bracteatus</name>
    <name type="common">red pineapple</name>
    <dbReference type="NCBI Taxonomy" id="296719"/>
    <lineage>
        <taxon>Eukaryota</taxon>
        <taxon>Viridiplantae</taxon>
        <taxon>Streptophyta</taxon>
        <taxon>Embryophyta</taxon>
        <taxon>Tracheophyta</taxon>
        <taxon>Spermatophyta</taxon>
        <taxon>Magnoliopsida</taxon>
        <taxon>Liliopsida</taxon>
        <taxon>Poales</taxon>
        <taxon>Bromeliaceae</taxon>
        <taxon>Bromelioideae</taxon>
        <taxon>Ananas</taxon>
    </lineage>
</organism>
<dbReference type="Gene3D" id="3.90.1320.10">
    <property type="entry name" value="Outer-capsid protein sigma 3, large lobe"/>
    <property type="match status" value="1"/>
</dbReference>
<feature type="domain" description="Neprosin PEP catalytic" evidence="1">
    <location>
        <begin position="1"/>
        <end position="221"/>
    </location>
</feature>
<reference evidence="2" key="1">
    <citation type="submission" date="2020-07" db="EMBL/GenBank/DDBJ databases">
        <authorList>
            <person name="Lin J."/>
        </authorList>
    </citation>
    <scope>NUCLEOTIDE SEQUENCE</scope>
</reference>
<dbReference type="AlphaFoldDB" id="A0A6V7NNH8"/>
<dbReference type="PANTHER" id="PTHR31589">
    <property type="entry name" value="PROTEIN, PUTATIVE (DUF239)-RELATED-RELATED"/>
    <property type="match status" value="1"/>
</dbReference>
<sequence length="221" mass="24804">MGPRPVDKRKNIMIRKNMSDFCNFADLPRRVNPDLYGDNQTRLFTLWTVDGYKNTGCYNLLCEGFVFTGKSNFGPGSVLEPVSVNEGRAFSLRQDPQSGDWWLHCRHDGYSDDCNLEQMGYWPRTLFTSLAHRASCVEWGGFVSHAENVSDPAMGNGDYPVQSIQGGRCSKTLSLCTRMACILTWKCTSWTCMWTRDGATTSFPLGIVAGTKPHVGYPLNF</sequence>
<proteinExistence type="predicted"/>
<accession>A0A6V7NNH8</accession>
<dbReference type="EMBL" id="LR862140">
    <property type="protein sequence ID" value="CAD1820037.1"/>
    <property type="molecule type" value="Genomic_DNA"/>
</dbReference>
<dbReference type="PANTHER" id="PTHR31589:SF24">
    <property type="entry name" value="OS07G0205500 PROTEIN"/>
    <property type="match status" value="1"/>
</dbReference>
<dbReference type="PROSITE" id="PS52045">
    <property type="entry name" value="NEPROSIN_PEP_CD"/>
    <property type="match status" value="1"/>
</dbReference>
<gene>
    <name evidence="2" type="ORF">CB5_LOCUS3248</name>
</gene>
<evidence type="ECO:0000313" key="2">
    <source>
        <dbReference type="EMBL" id="CAD1820037.1"/>
    </source>
</evidence>
<dbReference type="Pfam" id="PF03080">
    <property type="entry name" value="Neprosin"/>
    <property type="match status" value="1"/>
</dbReference>